<keyword evidence="3" id="KW-1185">Reference proteome</keyword>
<dbReference type="SUPFAM" id="SSF51182">
    <property type="entry name" value="RmlC-like cupins"/>
    <property type="match status" value="1"/>
</dbReference>
<evidence type="ECO:0000313" key="2">
    <source>
        <dbReference type="EMBL" id="SFA84608.1"/>
    </source>
</evidence>
<proteinExistence type="predicted"/>
<name>A0A1I0W8J0_9FLAO</name>
<organism evidence="2 3">
    <name type="scientific">Flavobacterium swingsii</name>
    <dbReference type="NCBI Taxonomy" id="498292"/>
    <lineage>
        <taxon>Bacteria</taxon>
        <taxon>Pseudomonadati</taxon>
        <taxon>Bacteroidota</taxon>
        <taxon>Flavobacteriia</taxon>
        <taxon>Flavobacteriales</taxon>
        <taxon>Flavobacteriaceae</taxon>
        <taxon>Flavobacterium</taxon>
    </lineage>
</organism>
<accession>A0A1I0W8J0</accession>
<feature type="signal peptide" evidence="1">
    <location>
        <begin position="1"/>
        <end position="25"/>
    </location>
</feature>
<evidence type="ECO:0000256" key="1">
    <source>
        <dbReference type="SAM" id="SignalP"/>
    </source>
</evidence>
<keyword evidence="1" id="KW-0732">Signal</keyword>
<gene>
    <name evidence="2" type="ORF">SAMN05660845_0600</name>
</gene>
<dbReference type="InterPro" id="IPR011051">
    <property type="entry name" value="RmlC_Cupin_sf"/>
</dbReference>
<dbReference type="GO" id="GO:0016853">
    <property type="term" value="F:isomerase activity"/>
    <property type="evidence" value="ECO:0007669"/>
    <property type="project" value="UniProtKB-KW"/>
</dbReference>
<evidence type="ECO:0000313" key="3">
    <source>
        <dbReference type="Proteomes" id="UP000199604"/>
    </source>
</evidence>
<protein>
    <submittedName>
        <fullName evidence="2">Mannose-6-phosphate isomerase, cupin superfamily</fullName>
    </submittedName>
</protein>
<reference evidence="3" key="1">
    <citation type="submission" date="2016-10" db="EMBL/GenBank/DDBJ databases">
        <authorList>
            <person name="Varghese N."/>
            <person name="Submissions S."/>
        </authorList>
    </citation>
    <scope>NUCLEOTIDE SEQUENCE [LARGE SCALE GENOMIC DNA]</scope>
    <source>
        <strain evidence="3">DSM 21789</strain>
    </source>
</reference>
<dbReference type="AlphaFoldDB" id="A0A1I0W8J0"/>
<dbReference type="EMBL" id="FOJT01000002">
    <property type="protein sequence ID" value="SFA84608.1"/>
    <property type="molecule type" value="Genomic_DNA"/>
</dbReference>
<feature type="chain" id="PRO_5011755640" evidence="1">
    <location>
        <begin position="26"/>
        <end position="122"/>
    </location>
</feature>
<sequence>MKNSILMILSLFAFMTVFNVQTANAQAKMEPWPGVTKKILTDNEKVNVAEVTFAPGAVADWHSHPQYSVYALTDVKMKTEVKDKEPVIVEMKAGQVGWSEAVMHKTTNVGKKPFTAIVTEIK</sequence>
<keyword evidence="2" id="KW-0413">Isomerase</keyword>
<dbReference type="Proteomes" id="UP000199604">
    <property type="component" value="Unassembled WGS sequence"/>
</dbReference>
<dbReference type="InterPro" id="IPR014710">
    <property type="entry name" value="RmlC-like_jellyroll"/>
</dbReference>
<dbReference type="Gene3D" id="2.60.120.10">
    <property type="entry name" value="Jelly Rolls"/>
    <property type="match status" value="1"/>
</dbReference>